<protein>
    <submittedName>
        <fullName evidence="2">Uncharacterized protein</fullName>
    </submittedName>
</protein>
<dbReference type="AlphaFoldDB" id="A0AA38GQE6"/>
<feature type="region of interest" description="Disordered" evidence="1">
    <location>
        <begin position="37"/>
        <end position="94"/>
    </location>
</feature>
<dbReference type="EMBL" id="JAHRHJ020000002">
    <property type="protein sequence ID" value="KAH9326639.1"/>
    <property type="molecule type" value="Genomic_DNA"/>
</dbReference>
<feature type="compositionally biased region" description="Acidic residues" evidence="1">
    <location>
        <begin position="37"/>
        <end position="54"/>
    </location>
</feature>
<feature type="non-terminal residue" evidence="2">
    <location>
        <position position="1"/>
    </location>
</feature>
<evidence type="ECO:0000313" key="3">
    <source>
        <dbReference type="Proteomes" id="UP000824469"/>
    </source>
</evidence>
<organism evidence="2 3">
    <name type="scientific">Taxus chinensis</name>
    <name type="common">Chinese yew</name>
    <name type="synonym">Taxus wallichiana var. chinensis</name>
    <dbReference type="NCBI Taxonomy" id="29808"/>
    <lineage>
        <taxon>Eukaryota</taxon>
        <taxon>Viridiplantae</taxon>
        <taxon>Streptophyta</taxon>
        <taxon>Embryophyta</taxon>
        <taxon>Tracheophyta</taxon>
        <taxon>Spermatophyta</taxon>
        <taxon>Pinopsida</taxon>
        <taxon>Pinidae</taxon>
        <taxon>Conifers II</taxon>
        <taxon>Cupressales</taxon>
        <taxon>Taxaceae</taxon>
        <taxon>Taxus</taxon>
    </lineage>
</organism>
<keyword evidence="3" id="KW-1185">Reference proteome</keyword>
<dbReference type="Proteomes" id="UP000824469">
    <property type="component" value="Unassembled WGS sequence"/>
</dbReference>
<evidence type="ECO:0000256" key="1">
    <source>
        <dbReference type="SAM" id="MobiDB-lite"/>
    </source>
</evidence>
<sequence>RNFVSNNVSQRPCLPATASQLVLEAPSVNALAGIEEEEQDYEEPLSQGEDDQDVSELTGDSTIGYMEFDEEESNEEEGTQGYASGKSYAVFTRS</sequence>
<name>A0AA38GQE6_TAXCH</name>
<feature type="non-terminal residue" evidence="2">
    <location>
        <position position="94"/>
    </location>
</feature>
<reference evidence="2 3" key="1">
    <citation type="journal article" date="2021" name="Nat. Plants">
        <title>The Taxus genome provides insights into paclitaxel biosynthesis.</title>
        <authorList>
            <person name="Xiong X."/>
            <person name="Gou J."/>
            <person name="Liao Q."/>
            <person name="Li Y."/>
            <person name="Zhou Q."/>
            <person name="Bi G."/>
            <person name="Li C."/>
            <person name="Du R."/>
            <person name="Wang X."/>
            <person name="Sun T."/>
            <person name="Guo L."/>
            <person name="Liang H."/>
            <person name="Lu P."/>
            <person name="Wu Y."/>
            <person name="Zhang Z."/>
            <person name="Ro D.K."/>
            <person name="Shang Y."/>
            <person name="Huang S."/>
            <person name="Yan J."/>
        </authorList>
    </citation>
    <scope>NUCLEOTIDE SEQUENCE [LARGE SCALE GENOMIC DNA]</scope>
    <source>
        <strain evidence="2">Ta-2019</strain>
    </source>
</reference>
<proteinExistence type="predicted"/>
<comment type="caution">
    <text evidence="2">The sequence shown here is derived from an EMBL/GenBank/DDBJ whole genome shotgun (WGS) entry which is preliminary data.</text>
</comment>
<accession>A0AA38GQE6</accession>
<feature type="compositionally biased region" description="Acidic residues" evidence="1">
    <location>
        <begin position="67"/>
        <end position="78"/>
    </location>
</feature>
<gene>
    <name evidence="2" type="ORF">KI387_006817</name>
</gene>
<evidence type="ECO:0000313" key="2">
    <source>
        <dbReference type="EMBL" id="KAH9326639.1"/>
    </source>
</evidence>